<protein>
    <recommendedName>
        <fullName evidence="3">DUF302 domain-containing protein</fullName>
    </recommendedName>
</protein>
<accession>A0A6S6TRI5</accession>
<sequence>MKKTSFILVALLLATVQSFASSANNQIFAVDNTDGKITAKTIEEAFNKSGMTVDVNNNMNSIFEKRYKKTHHKSYNLAIFSNNELVTKLLKEYPGIGRITPLSMSIYSDDKKNTINVSTLSLKGMARASGIPETNADLIAYAKMLDKALHAALPKGKYLEKANTAAAPKNVLTTFTTEFELEDGETYVDMKDGLKEEFESEIGSVGFLIPKSYDIATEDYDFYDTYSIIRFNVIFPLSKEHPDAGSYAPFSLAIYKKEGDDAVNIEFPSISNWATDLAVSDTEALAEVKKTQSMIQGILEELTE</sequence>
<dbReference type="EMBL" id="CACVAX010000053">
    <property type="protein sequence ID" value="CAA6818888.1"/>
    <property type="molecule type" value="Genomic_DNA"/>
</dbReference>
<dbReference type="SUPFAM" id="SSF103247">
    <property type="entry name" value="TT1751-like"/>
    <property type="match status" value="2"/>
</dbReference>
<evidence type="ECO:0000313" key="2">
    <source>
        <dbReference type="EMBL" id="CAA6818888.1"/>
    </source>
</evidence>
<dbReference type="InterPro" id="IPR035923">
    <property type="entry name" value="TT1751-like_sf"/>
</dbReference>
<evidence type="ECO:0000256" key="1">
    <source>
        <dbReference type="SAM" id="SignalP"/>
    </source>
</evidence>
<gene>
    <name evidence="2" type="ORF">HELGO_WM8643</name>
</gene>
<proteinExistence type="predicted"/>
<feature type="chain" id="PRO_5028356591" description="DUF302 domain-containing protein" evidence="1">
    <location>
        <begin position="21"/>
        <end position="304"/>
    </location>
</feature>
<feature type="signal peptide" evidence="1">
    <location>
        <begin position="1"/>
        <end position="20"/>
    </location>
</feature>
<reference evidence="2" key="1">
    <citation type="submission" date="2020-01" db="EMBL/GenBank/DDBJ databases">
        <authorList>
            <person name="Meier V. D."/>
            <person name="Meier V D."/>
        </authorList>
    </citation>
    <scope>NUCLEOTIDE SEQUENCE</scope>
    <source>
        <strain evidence="2">HLG_WM_MAG_04</strain>
    </source>
</reference>
<organism evidence="2">
    <name type="scientific">uncultured Sulfurovum sp</name>
    <dbReference type="NCBI Taxonomy" id="269237"/>
    <lineage>
        <taxon>Bacteria</taxon>
        <taxon>Pseudomonadati</taxon>
        <taxon>Campylobacterota</taxon>
        <taxon>Epsilonproteobacteria</taxon>
        <taxon>Campylobacterales</taxon>
        <taxon>Sulfurovaceae</taxon>
        <taxon>Sulfurovum</taxon>
        <taxon>environmental samples</taxon>
    </lineage>
</organism>
<keyword evidence="1" id="KW-0732">Signal</keyword>
<evidence type="ECO:0008006" key="3">
    <source>
        <dbReference type="Google" id="ProtNLM"/>
    </source>
</evidence>
<dbReference type="AlphaFoldDB" id="A0A6S6TRI5"/>
<dbReference type="Gene3D" id="3.30.310.70">
    <property type="entry name" value="TT1751-like domain"/>
    <property type="match status" value="2"/>
</dbReference>
<name>A0A6S6TRI5_9BACT</name>